<feature type="compositionally biased region" description="Basic and acidic residues" evidence="1">
    <location>
        <begin position="35"/>
        <end position="50"/>
    </location>
</feature>
<dbReference type="PANTHER" id="PTHR37187:SF7">
    <property type="entry name" value="EXPRESSED PROTEIN"/>
    <property type="match status" value="1"/>
</dbReference>
<proteinExistence type="predicted"/>
<evidence type="ECO:0000256" key="1">
    <source>
        <dbReference type="SAM" id="MobiDB-lite"/>
    </source>
</evidence>
<gene>
    <name evidence="2" type="ORF">H6P81_013712</name>
</gene>
<comment type="caution">
    <text evidence="2">The sequence shown here is derived from an EMBL/GenBank/DDBJ whole genome shotgun (WGS) entry which is preliminary data.</text>
</comment>
<sequence length="314" mass="33007">MPSNARKRKAAKRKKGKKTAHVDAPTNSQGNGGAGRDEHNHTSHDEKDSEAGDLSSPSSREPSVIGDRGDSSWSAGGENPMEAESEHSGFAKPDEPAVSHPSGTDASGDVVVEYVKAIEGDDGSSSGSSSDEESRSAQIATEQGELERQGDHSVVVEKTLDLSEQVNSSSQLSETSVVEPEAVDSATVREPKVSGDSTVEKFEEVMTSVQESGEASPSTLKAAEEVVSSVLKSDEAVPSLKEGDDKGCSAPVEVPSDKPITDADFPETGNRESTENEMGFAPPPIITEGSDEGDICRVPVVKLVIVRSIRNFSI</sequence>
<accession>A0AAV7EFY4</accession>
<dbReference type="PANTHER" id="PTHR37187">
    <property type="entry name" value="EXPRESSED PROTEIN"/>
    <property type="match status" value="1"/>
</dbReference>
<feature type="region of interest" description="Disordered" evidence="1">
    <location>
        <begin position="1"/>
        <end position="199"/>
    </location>
</feature>
<dbReference type="EMBL" id="JAINDJ010000005">
    <property type="protein sequence ID" value="KAG9447584.1"/>
    <property type="molecule type" value="Genomic_DNA"/>
</dbReference>
<feature type="region of interest" description="Disordered" evidence="1">
    <location>
        <begin position="233"/>
        <end position="292"/>
    </location>
</feature>
<feature type="compositionally biased region" description="Basic and acidic residues" evidence="1">
    <location>
        <begin position="187"/>
        <end position="199"/>
    </location>
</feature>
<evidence type="ECO:0000313" key="3">
    <source>
        <dbReference type="Proteomes" id="UP000825729"/>
    </source>
</evidence>
<reference evidence="2 3" key="1">
    <citation type="submission" date="2021-07" db="EMBL/GenBank/DDBJ databases">
        <title>The Aristolochia fimbriata genome: insights into angiosperm evolution, floral development and chemical biosynthesis.</title>
        <authorList>
            <person name="Jiao Y."/>
        </authorList>
    </citation>
    <scope>NUCLEOTIDE SEQUENCE [LARGE SCALE GENOMIC DNA]</scope>
    <source>
        <strain evidence="2">IBCAS-2021</strain>
        <tissue evidence="2">Leaf</tissue>
    </source>
</reference>
<dbReference type="AlphaFoldDB" id="A0AAV7EFY4"/>
<organism evidence="2 3">
    <name type="scientific">Aristolochia fimbriata</name>
    <name type="common">White veined hardy Dutchman's pipe vine</name>
    <dbReference type="NCBI Taxonomy" id="158543"/>
    <lineage>
        <taxon>Eukaryota</taxon>
        <taxon>Viridiplantae</taxon>
        <taxon>Streptophyta</taxon>
        <taxon>Embryophyta</taxon>
        <taxon>Tracheophyta</taxon>
        <taxon>Spermatophyta</taxon>
        <taxon>Magnoliopsida</taxon>
        <taxon>Magnoliidae</taxon>
        <taxon>Piperales</taxon>
        <taxon>Aristolochiaceae</taxon>
        <taxon>Aristolochia</taxon>
    </lineage>
</organism>
<evidence type="ECO:0000313" key="2">
    <source>
        <dbReference type="EMBL" id="KAG9447584.1"/>
    </source>
</evidence>
<protein>
    <submittedName>
        <fullName evidence="2">Uncharacterized protein</fullName>
    </submittedName>
</protein>
<feature type="compositionally biased region" description="Polar residues" evidence="1">
    <location>
        <begin position="162"/>
        <end position="176"/>
    </location>
</feature>
<dbReference type="Proteomes" id="UP000825729">
    <property type="component" value="Unassembled WGS sequence"/>
</dbReference>
<feature type="compositionally biased region" description="Basic and acidic residues" evidence="1">
    <location>
        <begin position="84"/>
        <end position="97"/>
    </location>
</feature>
<feature type="compositionally biased region" description="Basic residues" evidence="1">
    <location>
        <begin position="1"/>
        <end position="19"/>
    </location>
</feature>
<name>A0AAV7EFY4_ARIFI</name>
<feature type="compositionally biased region" description="Basic and acidic residues" evidence="1">
    <location>
        <begin position="145"/>
        <end position="161"/>
    </location>
</feature>
<keyword evidence="3" id="KW-1185">Reference proteome</keyword>